<dbReference type="Pfam" id="PF00270">
    <property type="entry name" value="DEAD"/>
    <property type="match status" value="1"/>
</dbReference>
<evidence type="ECO:0000259" key="11">
    <source>
        <dbReference type="PROSITE" id="PS51194"/>
    </source>
</evidence>
<dbReference type="OrthoDB" id="422663at2759"/>
<dbReference type="PANTHER" id="PTHR24031">
    <property type="entry name" value="RNA HELICASE"/>
    <property type="match status" value="1"/>
</dbReference>
<feature type="domain" description="Helicase C-terminal" evidence="11">
    <location>
        <begin position="371"/>
        <end position="536"/>
    </location>
</feature>
<dbReference type="SMART" id="SM00487">
    <property type="entry name" value="DEXDc"/>
    <property type="match status" value="1"/>
</dbReference>
<dbReference type="Proteomes" id="UP001152320">
    <property type="component" value="Chromosome 7"/>
</dbReference>
<dbReference type="Pfam" id="PF00271">
    <property type="entry name" value="Helicase_C"/>
    <property type="match status" value="1"/>
</dbReference>
<dbReference type="InterPro" id="IPR001650">
    <property type="entry name" value="Helicase_C-like"/>
</dbReference>
<reference evidence="13" key="1">
    <citation type="submission" date="2021-10" db="EMBL/GenBank/DDBJ databases">
        <title>Tropical sea cucumber genome reveals ecological adaptation and Cuvierian tubules defense mechanism.</title>
        <authorList>
            <person name="Chen T."/>
        </authorList>
    </citation>
    <scope>NUCLEOTIDE SEQUENCE</scope>
    <source>
        <strain evidence="13">Nanhai2018</strain>
        <tissue evidence="13">Muscle</tissue>
    </source>
</reference>
<dbReference type="PROSITE" id="PS51195">
    <property type="entry name" value="Q_MOTIF"/>
    <property type="match status" value="1"/>
</dbReference>
<dbReference type="EC" id="3.6.4.13" evidence="8"/>
<comment type="caution">
    <text evidence="13">The sequence shown here is derived from an EMBL/GenBank/DDBJ whole genome shotgun (WGS) entry which is preliminary data.</text>
</comment>
<feature type="compositionally biased region" description="Basic residues" evidence="9">
    <location>
        <begin position="660"/>
        <end position="680"/>
    </location>
</feature>
<evidence type="ECO:0000256" key="1">
    <source>
        <dbReference type="ARBA" id="ARBA00022741"/>
    </source>
</evidence>
<evidence type="ECO:0000256" key="6">
    <source>
        <dbReference type="PROSITE-ProRule" id="PRU00552"/>
    </source>
</evidence>
<feature type="compositionally biased region" description="Polar residues" evidence="9">
    <location>
        <begin position="35"/>
        <end position="50"/>
    </location>
</feature>
<evidence type="ECO:0000313" key="14">
    <source>
        <dbReference type="Proteomes" id="UP001152320"/>
    </source>
</evidence>
<comment type="domain">
    <text evidence="8">The Q motif is unique to and characteristic of the DEAD box family of RNA helicases and controls ATP binding and hydrolysis.</text>
</comment>
<dbReference type="PROSITE" id="PS51192">
    <property type="entry name" value="HELICASE_ATP_BIND_1"/>
    <property type="match status" value="1"/>
</dbReference>
<evidence type="ECO:0000256" key="9">
    <source>
        <dbReference type="SAM" id="MobiDB-lite"/>
    </source>
</evidence>
<feature type="short sequence motif" description="Q motif" evidence="6">
    <location>
        <begin position="79"/>
        <end position="108"/>
    </location>
</feature>
<evidence type="ECO:0000256" key="3">
    <source>
        <dbReference type="ARBA" id="ARBA00022806"/>
    </source>
</evidence>
<dbReference type="PROSITE" id="PS00039">
    <property type="entry name" value="DEAD_ATP_HELICASE"/>
    <property type="match status" value="1"/>
</dbReference>
<feature type="compositionally biased region" description="Polar residues" evidence="9">
    <location>
        <begin position="621"/>
        <end position="636"/>
    </location>
</feature>
<dbReference type="CDD" id="cd18787">
    <property type="entry name" value="SF2_C_DEAD"/>
    <property type="match status" value="1"/>
</dbReference>
<feature type="domain" description="Helicase ATP-binding" evidence="10">
    <location>
        <begin position="111"/>
        <end position="292"/>
    </location>
</feature>
<dbReference type="Gene3D" id="3.40.50.300">
    <property type="entry name" value="P-loop containing nucleotide triphosphate hydrolases"/>
    <property type="match status" value="2"/>
</dbReference>
<sequence>MQKRKPEPLTVSPAPKRQKKASSQRGKSSDEKKNASTGEKVSSRGSGQVFSSLFNKNPEIPKLDLSKVQQAKEEIFSIKLFTELKLHPYMVSNLEKEMGFEKATTVQEKAIPVVMKGGDVLIKSQTGSGKTLSYGIPIVQELQSAEGKVQRSDGVYAVILVPTRELAMQSFETIQKLVKPFNWIVPGCITGGEKKKSEKARLRKGVNILVATPGRLVDHIENTAVLQFWRLRWLVLDEADRLLDMGFEKEIAAILNAINSQSEGCQRLLLSATLSQGVERLAGIALNNPTFIDAAKDDVSLPPKKEKDDSIYIPEEEMAQPLVEEEDANFTIPKNLNQYYLIVPSKLRLVTLMALIFSKCKAIVVIFLPASIQQHSSRAKMLIFLSNRDSVEFHYTLMTEILNSEDGQQKASQHLKIFRLHGSMDQQVRKKVYEEFHSRKSGVLLCTDVAARGLDLPDVNWIVQYNTPGTPAEYVHRVGRTARVGRSGHAVIFLAPSEVEYVQTLRNRKISLEEVDHTEILSTLLESAPPELLTDEVFNQRPPKRMEEAATRVQKKLEDFVHSKSDHTNLAKKAYLSFIRAYATYPSSLKHIFHIKKLHLGHVAKSFGLREAPSKFKNKGTKLSASQKHNLQNQQSRKSKPVKKGAMSEFGSGLEGSLVKGKRLKHLQRKKSTKKRKIKK</sequence>
<keyword evidence="2 7" id="KW-0378">Hydrolase</keyword>
<evidence type="ECO:0000259" key="12">
    <source>
        <dbReference type="PROSITE" id="PS51195"/>
    </source>
</evidence>
<comment type="similarity">
    <text evidence="7">Belongs to the DEAD box helicase family.</text>
</comment>
<evidence type="ECO:0000256" key="7">
    <source>
        <dbReference type="RuleBase" id="RU000492"/>
    </source>
</evidence>
<dbReference type="GO" id="GO:0016787">
    <property type="term" value="F:hydrolase activity"/>
    <property type="evidence" value="ECO:0007669"/>
    <property type="project" value="UniProtKB-KW"/>
</dbReference>
<dbReference type="InterPro" id="IPR027417">
    <property type="entry name" value="P-loop_NTPase"/>
</dbReference>
<evidence type="ECO:0000256" key="4">
    <source>
        <dbReference type="ARBA" id="ARBA00022840"/>
    </source>
</evidence>
<comment type="function">
    <text evidence="8">RNA helicase.</text>
</comment>
<proteinExistence type="inferred from homology"/>
<keyword evidence="4 7" id="KW-0067">ATP-binding</keyword>
<dbReference type="InterPro" id="IPR000629">
    <property type="entry name" value="RNA-helicase_DEAD-box_CS"/>
</dbReference>
<dbReference type="SUPFAM" id="SSF52540">
    <property type="entry name" value="P-loop containing nucleoside triphosphate hydrolases"/>
    <property type="match status" value="1"/>
</dbReference>
<dbReference type="InterPro" id="IPR014014">
    <property type="entry name" value="RNA_helicase_DEAD_Q_motif"/>
</dbReference>
<feature type="domain" description="DEAD-box RNA helicase Q" evidence="12">
    <location>
        <begin position="79"/>
        <end position="108"/>
    </location>
</feature>
<dbReference type="InterPro" id="IPR011545">
    <property type="entry name" value="DEAD/DEAH_box_helicase_dom"/>
</dbReference>
<dbReference type="GO" id="GO:0003723">
    <property type="term" value="F:RNA binding"/>
    <property type="evidence" value="ECO:0007669"/>
    <property type="project" value="UniProtKB-UniRule"/>
</dbReference>
<keyword evidence="5 8" id="KW-0694">RNA-binding</keyword>
<dbReference type="CDD" id="cd17949">
    <property type="entry name" value="DEADc_DDX31"/>
    <property type="match status" value="1"/>
</dbReference>
<dbReference type="SMART" id="SM01178">
    <property type="entry name" value="DUF4217"/>
    <property type="match status" value="1"/>
</dbReference>
<dbReference type="SMART" id="SM00490">
    <property type="entry name" value="HELICc"/>
    <property type="match status" value="1"/>
</dbReference>
<keyword evidence="3 7" id="KW-0347">Helicase</keyword>
<evidence type="ECO:0000313" key="13">
    <source>
        <dbReference type="EMBL" id="KAJ8038619.1"/>
    </source>
</evidence>
<accession>A0A9Q1C5N2</accession>
<dbReference type="EMBL" id="JAIZAY010000007">
    <property type="protein sequence ID" value="KAJ8038619.1"/>
    <property type="molecule type" value="Genomic_DNA"/>
</dbReference>
<evidence type="ECO:0000256" key="5">
    <source>
        <dbReference type="ARBA" id="ARBA00022884"/>
    </source>
</evidence>
<dbReference type="InterPro" id="IPR014001">
    <property type="entry name" value="Helicase_ATP-bd"/>
</dbReference>
<keyword evidence="14" id="KW-1185">Reference proteome</keyword>
<dbReference type="GO" id="GO:0005524">
    <property type="term" value="F:ATP binding"/>
    <property type="evidence" value="ECO:0007669"/>
    <property type="project" value="UniProtKB-UniRule"/>
</dbReference>
<dbReference type="Pfam" id="PF13959">
    <property type="entry name" value="CTE_SPB4"/>
    <property type="match status" value="1"/>
</dbReference>
<dbReference type="PROSITE" id="PS51194">
    <property type="entry name" value="HELICASE_CTER"/>
    <property type="match status" value="1"/>
</dbReference>
<evidence type="ECO:0000259" key="10">
    <source>
        <dbReference type="PROSITE" id="PS51192"/>
    </source>
</evidence>
<comment type="catalytic activity">
    <reaction evidence="8">
        <text>ATP + H2O = ADP + phosphate + H(+)</text>
        <dbReference type="Rhea" id="RHEA:13065"/>
        <dbReference type="ChEBI" id="CHEBI:15377"/>
        <dbReference type="ChEBI" id="CHEBI:15378"/>
        <dbReference type="ChEBI" id="CHEBI:30616"/>
        <dbReference type="ChEBI" id="CHEBI:43474"/>
        <dbReference type="ChEBI" id="CHEBI:456216"/>
        <dbReference type="EC" id="3.6.4.13"/>
    </reaction>
</comment>
<feature type="region of interest" description="Disordered" evidence="9">
    <location>
        <begin position="615"/>
        <end position="680"/>
    </location>
</feature>
<name>A0A9Q1C5N2_HOLLE</name>
<dbReference type="InterPro" id="IPR025313">
    <property type="entry name" value="SPB4-like_CTE"/>
</dbReference>
<protein>
    <recommendedName>
        <fullName evidence="8">ATP-dependent RNA helicase</fullName>
        <ecNumber evidence="8">3.6.4.13</ecNumber>
    </recommendedName>
</protein>
<organism evidence="13 14">
    <name type="scientific">Holothuria leucospilota</name>
    <name type="common">Black long sea cucumber</name>
    <name type="synonym">Mertensiothuria leucospilota</name>
    <dbReference type="NCBI Taxonomy" id="206669"/>
    <lineage>
        <taxon>Eukaryota</taxon>
        <taxon>Metazoa</taxon>
        <taxon>Echinodermata</taxon>
        <taxon>Eleutherozoa</taxon>
        <taxon>Echinozoa</taxon>
        <taxon>Holothuroidea</taxon>
        <taxon>Aspidochirotacea</taxon>
        <taxon>Aspidochirotida</taxon>
        <taxon>Holothuriidae</taxon>
        <taxon>Holothuria</taxon>
    </lineage>
</organism>
<feature type="region of interest" description="Disordered" evidence="9">
    <location>
        <begin position="1"/>
        <end position="50"/>
    </location>
</feature>
<dbReference type="GO" id="GO:0003724">
    <property type="term" value="F:RNA helicase activity"/>
    <property type="evidence" value="ECO:0007669"/>
    <property type="project" value="UniProtKB-EC"/>
</dbReference>
<gene>
    <name evidence="13" type="ORF">HOLleu_16085</name>
</gene>
<evidence type="ECO:0000256" key="8">
    <source>
        <dbReference type="RuleBase" id="RU365068"/>
    </source>
</evidence>
<dbReference type="AlphaFoldDB" id="A0A9Q1C5N2"/>
<evidence type="ECO:0000256" key="2">
    <source>
        <dbReference type="ARBA" id="ARBA00022801"/>
    </source>
</evidence>
<keyword evidence="1 7" id="KW-0547">Nucleotide-binding</keyword>